<protein>
    <submittedName>
        <fullName evidence="1">Uncharacterized protein</fullName>
    </submittedName>
</protein>
<reference evidence="1 2" key="1">
    <citation type="submission" date="2017-03" db="EMBL/GenBank/DDBJ databases">
        <title>Genomes of endolithic fungi from Antarctica.</title>
        <authorList>
            <person name="Coleine C."/>
            <person name="Masonjones S."/>
            <person name="Stajich J.E."/>
        </authorList>
    </citation>
    <scope>NUCLEOTIDE SEQUENCE [LARGE SCALE GENOMIC DNA]</scope>
    <source>
        <strain evidence="1 2">CCFEE 5311</strain>
    </source>
</reference>
<evidence type="ECO:0000313" key="1">
    <source>
        <dbReference type="EMBL" id="TKA46760.1"/>
    </source>
</evidence>
<dbReference type="EMBL" id="NAJP01000007">
    <property type="protein sequence ID" value="TKA46760.1"/>
    <property type="molecule type" value="Genomic_DNA"/>
</dbReference>
<proteinExistence type="predicted"/>
<accession>A0A4U0VCP0</accession>
<dbReference type="AlphaFoldDB" id="A0A4U0VCP0"/>
<evidence type="ECO:0000313" key="2">
    <source>
        <dbReference type="Proteomes" id="UP000310066"/>
    </source>
</evidence>
<organism evidence="1 2">
    <name type="scientific">Friedmanniomyces endolithicus</name>
    <dbReference type="NCBI Taxonomy" id="329885"/>
    <lineage>
        <taxon>Eukaryota</taxon>
        <taxon>Fungi</taxon>
        <taxon>Dikarya</taxon>
        <taxon>Ascomycota</taxon>
        <taxon>Pezizomycotina</taxon>
        <taxon>Dothideomycetes</taxon>
        <taxon>Dothideomycetidae</taxon>
        <taxon>Mycosphaerellales</taxon>
        <taxon>Teratosphaeriaceae</taxon>
        <taxon>Friedmanniomyces</taxon>
    </lineage>
</organism>
<name>A0A4U0VCP0_9PEZI</name>
<dbReference type="OrthoDB" id="10273980at2759"/>
<comment type="caution">
    <text evidence="1">The sequence shown here is derived from an EMBL/GenBank/DDBJ whole genome shotgun (WGS) entry which is preliminary data.</text>
</comment>
<sequence>MRRVTCQSCLPDSATAKLSPPKAISNMAETAESETVPSDFHPCLGLAMQQPGCRLLSLAPELQNEIYDLAFNGLSDDPVDLLSTKPPSNALLLTCRAIYTASRLIYKHAYQQYWSTSHFEHTFPGLDSGKAARESIQKLTERDCDRMTHVKIVRTWSGGSTEEHTYLRNGMWKLVAMQRGSIACGPSYEYLQDCRERVEGAQLPDTSIEFFGEKGRALRGYREDDLDVLISRVSTMNSASTKAMLLLLV</sequence>
<gene>
    <name evidence="1" type="ORF">B0A54_03716</name>
</gene>
<dbReference type="Proteomes" id="UP000310066">
    <property type="component" value="Unassembled WGS sequence"/>
</dbReference>